<keyword evidence="1 5" id="KW-0489">Methyltransferase</keyword>
<dbReference type="GO" id="GO:0032259">
    <property type="term" value="P:methylation"/>
    <property type="evidence" value="ECO:0007669"/>
    <property type="project" value="UniProtKB-KW"/>
</dbReference>
<dbReference type="AlphaFoldDB" id="A0A139MZ29"/>
<dbReference type="PANTHER" id="PTHR12829:SF7">
    <property type="entry name" value="N6-ADENOSINE-METHYLTRANSFERASE CATALYTIC SUBUNIT"/>
    <property type="match status" value="1"/>
</dbReference>
<sequence length="198" mass="23016">MTKTTQQPKRFATILVDAPWEGHFKKDTHYPTMTMEQIAKLPIADLAEENAHLWWWCTASTLEKSFKLIRGFGFTPRSQFVWIKFNRLPMGNYLRNTNEFLLFATRGNAPVKFKGQPSFGVFPVGEHSVKPNEVYSIIERVSPGDYLELFARRPVPSDKEWKVWGWDIRSDIIMPNYPVPAYIENPIDFTQKEGSDEN</sequence>
<dbReference type="Proteomes" id="UP000070096">
    <property type="component" value="Unassembled WGS sequence"/>
</dbReference>
<dbReference type="Gene3D" id="3.40.50.150">
    <property type="entry name" value="Vaccinia Virus protein VP39"/>
    <property type="match status" value="1"/>
</dbReference>
<evidence type="ECO:0000313" key="5">
    <source>
        <dbReference type="EMBL" id="KXT68817.1"/>
    </source>
</evidence>
<reference evidence="5 6" key="1">
    <citation type="submission" date="2016-01" db="EMBL/GenBank/DDBJ databases">
        <title>Highly variable Streptococcus oralis are common among viridans streptococci isolated from primates.</title>
        <authorList>
            <person name="Denapaite D."/>
            <person name="Rieger M."/>
            <person name="Koendgen S."/>
            <person name="Brueckner R."/>
            <person name="Ochigava I."/>
            <person name="Kappeler P."/>
            <person name="Maetz-Rensing K."/>
            <person name="Leendertz F."/>
            <person name="Hakenbeck R."/>
        </authorList>
    </citation>
    <scope>NUCLEOTIDE SEQUENCE [LARGE SCALE GENOMIC DNA]</scope>
    <source>
        <strain evidence="5 6">DD07</strain>
    </source>
</reference>
<comment type="caution">
    <text evidence="5">The sequence shown here is derived from an EMBL/GenBank/DDBJ whole genome shotgun (WGS) entry which is preliminary data.</text>
</comment>
<evidence type="ECO:0000256" key="1">
    <source>
        <dbReference type="ARBA" id="ARBA00022603"/>
    </source>
</evidence>
<dbReference type="PATRIC" id="fig|1302.21.peg.2228"/>
<keyword evidence="2 5" id="KW-0808">Transferase</keyword>
<evidence type="ECO:0000313" key="6">
    <source>
        <dbReference type="Proteomes" id="UP000070096"/>
    </source>
</evidence>
<evidence type="ECO:0000256" key="3">
    <source>
        <dbReference type="ARBA" id="ARBA00022691"/>
    </source>
</evidence>
<comment type="similarity">
    <text evidence="4">Belongs to the MT-A70-like family.</text>
</comment>
<dbReference type="Pfam" id="PF05063">
    <property type="entry name" value="MT-A70"/>
    <property type="match status" value="1"/>
</dbReference>
<evidence type="ECO:0000256" key="2">
    <source>
        <dbReference type="ARBA" id="ARBA00022679"/>
    </source>
</evidence>
<gene>
    <name evidence="5" type="ORF">SGODD07_02017</name>
</gene>
<name>A0A139MZ29_STRGN</name>
<dbReference type="PANTHER" id="PTHR12829">
    <property type="entry name" value="N6-ADENOSINE-METHYLTRANSFERASE"/>
    <property type="match status" value="1"/>
</dbReference>
<organism evidence="5 6">
    <name type="scientific">Streptococcus gordonii</name>
    <dbReference type="NCBI Taxonomy" id="1302"/>
    <lineage>
        <taxon>Bacteria</taxon>
        <taxon>Bacillati</taxon>
        <taxon>Bacillota</taxon>
        <taxon>Bacilli</taxon>
        <taxon>Lactobacillales</taxon>
        <taxon>Streptococcaceae</taxon>
        <taxon>Streptococcus</taxon>
    </lineage>
</organism>
<accession>A0A139MZ29</accession>
<dbReference type="InterPro" id="IPR029063">
    <property type="entry name" value="SAM-dependent_MTases_sf"/>
</dbReference>
<dbReference type="EMBL" id="LQRC01000258">
    <property type="protein sequence ID" value="KXT68817.1"/>
    <property type="molecule type" value="Genomic_DNA"/>
</dbReference>
<dbReference type="SUPFAM" id="SSF53335">
    <property type="entry name" value="S-adenosyl-L-methionine-dependent methyltransferases"/>
    <property type="match status" value="1"/>
</dbReference>
<keyword evidence="3" id="KW-0949">S-adenosyl-L-methionine</keyword>
<dbReference type="PROSITE" id="PS51143">
    <property type="entry name" value="MT_A70"/>
    <property type="match status" value="1"/>
</dbReference>
<dbReference type="GO" id="GO:0008168">
    <property type="term" value="F:methyltransferase activity"/>
    <property type="evidence" value="ECO:0007669"/>
    <property type="project" value="UniProtKB-KW"/>
</dbReference>
<protein>
    <submittedName>
        <fullName evidence="5">Adenine-specific DNA methyltransferase</fullName>
    </submittedName>
</protein>
<evidence type="ECO:0000256" key="4">
    <source>
        <dbReference type="PROSITE-ProRule" id="PRU00489"/>
    </source>
</evidence>
<dbReference type="InterPro" id="IPR007757">
    <property type="entry name" value="MT-A70-like"/>
</dbReference>
<proteinExistence type="inferred from homology"/>